<sequence>MPDRAQGGRLEVSGRRTPDRVPAARSGGGKRGATLVSFRSGLSDHEAGSFKSGLSRSLTADGAGSLSLSRSLGGRGRTTSVEGGSGAGAAAFSALASASASSCAARPLQATASIPKSAQFVKIEGFATRDSSPAGSAPPSPQQPRVLSSLLSRQLSTDRLPILGSSGGSLSSSLAASCGSGAMLGGSMPVGLDDPVLGLAARLEGVVRVGPVPRPAPLARTRSSIPDNLLQHLQHSYAVFREPVCVRAFGIARAAHDGKYRASGEPAFMHCVEVARILAELGADEGTVSAALLHDVLDKTLLVEAQLRPMLGDDGVAELVKQVAHLGDISSNYRACPATSPEGQAQLSSQLVGMLVAMGCNHALLVKLADRLHDMRTLGALPAAKRNRLARETVDVWAPLANRLGVWSLKAQLEDLAFKQLYPGQYAELRARLEQVQSADVLVGLMDRMRAEMQRQGISDLFHPSSTPGFD</sequence>
<dbReference type="KEGG" id="cvr:CHLNCDRAFT_143495"/>
<feature type="domain" description="HD/PDEase" evidence="3">
    <location>
        <begin position="263"/>
        <end position="384"/>
    </location>
</feature>
<dbReference type="GeneID" id="17356565"/>
<dbReference type="InParanoid" id="E1ZB16"/>
<dbReference type="OrthoDB" id="430679at2759"/>
<proteinExistence type="inferred from homology"/>
<dbReference type="PANTHER" id="PTHR21262">
    <property type="entry name" value="GUANOSINE-3',5'-BIS DIPHOSPHATE 3'-PYROPHOSPHOHYDROLASE"/>
    <property type="match status" value="1"/>
</dbReference>
<evidence type="ECO:0000313" key="5">
    <source>
        <dbReference type="Proteomes" id="UP000008141"/>
    </source>
</evidence>
<evidence type="ECO:0000256" key="1">
    <source>
        <dbReference type="ARBA" id="ARBA00007476"/>
    </source>
</evidence>
<dbReference type="GO" id="GO:0009507">
    <property type="term" value="C:chloroplast"/>
    <property type="evidence" value="ECO:0007669"/>
    <property type="project" value="TreeGrafter"/>
</dbReference>
<dbReference type="STRING" id="554065.E1ZB16"/>
<organism evidence="5">
    <name type="scientific">Chlorella variabilis</name>
    <name type="common">Green alga</name>
    <dbReference type="NCBI Taxonomy" id="554065"/>
    <lineage>
        <taxon>Eukaryota</taxon>
        <taxon>Viridiplantae</taxon>
        <taxon>Chlorophyta</taxon>
        <taxon>core chlorophytes</taxon>
        <taxon>Trebouxiophyceae</taxon>
        <taxon>Chlorellales</taxon>
        <taxon>Chlorellaceae</taxon>
        <taxon>Chlorella clade</taxon>
        <taxon>Chlorella</taxon>
    </lineage>
</organism>
<feature type="region of interest" description="Disordered" evidence="2">
    <location>
        <begin position="65"/>
        <end position="84"/>
    </location>
</feature>
<reference evidence="4 5" key="1">
    <citation type="journal article" date="2010" name="Plant Cell">
        <title>The Chlorella variabilis NC64A genome reveals adaptation to photosymbiosis, coevolution with viruses, and cryptic sex.</title>
        <authorList>
            <person name="Blanc G."/>
            <person name="Duncan G."/>
            <person name="Agarkova I."/>
            <person name="Borodovsky M."/>
            <person name="Gurnon J."/>
            <person name="Kuo A."/>
            <person name="Lindquist E."/>
            <person name="Lucas S."/>
            <person name="Pangilinan J."/>
            <person name="Polle J."/>
            <person name="Salamov A."/>
            <person name="Terry A."/>
            <person name="Yamada T."/>
            <person name="Dunigan D.D."/>
            <person name="Grigoriev I.V."/>
            <person name="Claverie J.M."/>
            <person name="Van Etten J.L."/>
        </authorList>
    </citation>
    <scope>NUCLEOTIDE SEQUENCE [LARGE SCALE GENOMIC DNA]</scope>
    <source>
        <strain evidence="4 5">NC64A</strain>
    </source>
</reference>
<dbReference type="PANTHER" id="PTHR21262:SF31">
    <property type="entry name" value="GTP PYROPHOSPHOKINASE"/>
    <property type="match status" value="1"/>
</dbReference>
<dbReference type="SUPFAM" id="SSF109604">
    <property type="entry name" value="HD-domain/PDEase-like"/>
    <property type="match status" value="1"/>
</dbReference>
<dbReference type="AlphaFoldDB" id="E1ZB16"/>
<dbReference type="EMBL" id="GL433840">
    <property type="protein sequence ID" value="EFN56946.1"/>
    <property type="molecule type" value="Genomic_DNA"/>
</dbReference>
<evidence type="ECO:0000313" key="4">
    <source>
        <dbReference type="EMBL" id="EFN56946.1"/>
    </source>
</evidence>
<evidence type="ECO:0000256" key="2">
    <source>
        <dbReference type="SAM" id="MobiDB-lite"/>
    </source>
</evidence>
<keyword evidence="5" id="KW-1185">Reference proteome</keyword>
<dbReference type="CDD" id="cd00077">
    <property type="entry name" value="HDc"/>
    <property type="match status" value="1"/>
</dbReference>
<evidence type="ECO:0000259" key="3">
    <source>
        <dbReference type="SMART" id="SM00471"/>
    </source>
</evidence>
<dbReference type="RefSeq" id="XP_005849048.1">
    <property type="nucleotide sequence ID" value="XM_005848986.1"/>
</dbReference>
<dbReference type="InterPro" id="IPR003607">
    <property type="entry name" value="HD/PDEase_dom"/>
</dbReference>
<dbReference type="Gene3D" id="1.10.3210.10">
    <property type="entry name" value="Hypothetical protein af1432"/>
    <property type="match status" value="1"/>
</dbReference>
<dbReference type="FunFam" id="1.10.3210.10:FF:000001">
    <property type="entry name" value="GTP pyrophosphokinase RelA"/>
    <property type="match status" value="1"/>
</dbReference>
<gene>
    <name evidence="4" type="ORF">CHLNCDRAFT_143495</name>
</gene>
<accession>E1ZB16</accession>
<name>E1ZB16_CHLVA</name>
<feature type="region of interest" description="Disordered" evidence="2">
    <location>
        <begin position="1"/>
        <end position="35"/>
    </location>
</feature>
<dbReference type="SMART" id="SM00471">
    <property type="entry name" value="HDc"/>
    <property type="match status" value="1"/>
</dbReference>
<dbReference type="Proteomes" id="UP000008141">
    <property type="component" value="Unassembled WGS sequence"/>
</dbReference>
<dbReference type="Pfam" id="PF13328">
    <property type="entry name" value="HD_4"/>
    <property type="match status" value="1"/>
</dbReference>
<dbReference type="eggNOG" id="KOG1157">
    <property type="taxonomic scope" value="Eukaryota"/>
</dbReference>
<protein>
    <recommendedName>
        <fullName evidence="3">HD/PDEase domain-containing protein</fullName>
    </recommendedName>
</protein>
<comment type="similarity">
    <text evidence="1">Belongs to the RelA/SpoT family.</text>
</comment>